<organism evidence="1">
    <name type="scientific">Rhizophora mucronata</name>
    <name type="common">Asiatic mangrove</name>
    <dbReference type="NCBI Taxonomy" id="61149"/>
    <lineage>
        <taxon>Eukaryota</taxon>
        <taxon>Viridiplantae</taxon>
        <taxon>Streptophyta</taxon>
        <taxon>Embryophyta</taxon>
        <taxon>Tracheophyta</taxon>
        <taxon>Spermatophyta</taxon>
        <taxon>Magnoliopsida</taxon>
        <taxon>eudicotyledons</taxon>
        <taxon>Gunneridae</taxon>
        <taxon>Pentapetalae</taxon>
        <taxon>rosids</taxon>
        <taxon>fabids</taxon>
        <taxon>Malpighiales</taxon>
        <taxon>Rhizophoraceae</taxon>
        <taxon>Rhizophora</taxon>
    </lineage>
</organism>
<reference evidence="1" key="1">
    <citation type="submission" date="2018-02" db="EMBL/GenBank/DDBJ databases">
        <title>Rhizophora mucronata_Transcriptome.</title>
        <authorList>
            <person name="Meera S.P."/>
            <person name="Sreeshan A."/>
            <person name="Augustine A."/>
        </authorList>
    </citation>
    <scope>NUCLEOTIDE SEQUENCE</scope>
    <source>
        <tissue evidence="1">Leaf</tissue>
    </source>
</reference>
<keyword evidence="1" id="KW-0675">Receptor</keyword>
<proteinExistence type="predicted"/>
<dbReference type="AlphaFoldDB" id="A0A2P2LEG3"/>
<sequence>MPVLVSSSSSCLCHFAHTKVNEKFVNILQIALRHYQIDYVYHVAVDQSQEMMNTSILNLVCHLSI</sequence>
<dbReference type="EMBL" id="GGEC01035884">
    <property type="protein sequence ID" value="MBX16368.1"/>
    <property type="molecule type" value="Transcribed_RNA"/>
</dbReference>
<name>A0A2P2LEG3_RHIMU</name>
<evidence type="ECO:0000313" key="1">
    <source>
        <dbReference type="EMBL" id="MBX16368.1"/>
    </source>
</evidence>
<accession>A0A2P2LEG3</accession>
<protein>
    <submittedName>
        <fullName evidence="1">Leukocyte receptor cluster member 8 homolog isoform X3</fullName>
    </submittedName>
</protein>